<reference evidence="1 2" key="1">
    <citation type="journal article" date="2014" name="PLoS Genet.">
        <title>Phylogenetically driven sequencing of extremely halophilic archaea reveals strategies for static and dynamic osmo-response.</title>
        <authorList>
            <person name="Becker E.A."/>
            <person name="Seitzer P.M."/>
            <person name="Tritt A."/>
            <person name="Larsen D."/>
            <person name="Krusor M."/>
            <person name="Yao A.I."/>
            <person name="Wu D."/>
            <person name="Madern D."/>
            <person name="Eisen J.A."/>
            <person name="Darling A.E."/>
            <person name="Facciotti M.T."/>
        </authorList>
    </citation>
    <scope>NUCLEOTIDE SEQUENCE [LARGE SCALE GENOMIC DNA]</scope>
    <source>
        <strain evidence="2">DSM 18796 / CECT 7217 / JCM 14584 / KCTC 4019 / B3</strain>
    </source>
</reference>
<gene>
    <name evidence="1" type="ORF">C497_07399</name>
</gene>
<dbReference type="EMBL" id="AOHV01000022">
    <property type="protein sequence ID" value="ELY38273.1"/>
    <property type="molecule type" value="Genomic_DNA"/>
</dbReference>
<dbReference type="AlphaFoldDB" id="L9VPU3"/>
<evidence type="ECO:0000313" key="1">
    <source>
        <dbReference type="EMBL" id="ELY38273.1"/>
    </source>
</evidence>
<accession>L9VPU3</accession>
<comment type="caution">
    <text evidence="1">The sequence shown here is derived from an EMBL/GenBank/DDBJ whole genome shotgun (WGS) entry which is preliminary data.</text>
</comment>
<keyword evidence="2" id="KW-1185">Reference proteome</keyword>
<proteinExistence type="predicted"/>
<protein>
    <submittedName>
        <fullName evidence="1">Uncharacterized protein</fullName>
    </submittedName>
</protein>
<dbReference type="Proteomes" id="UP000011645">
    <property type="component" value="Unassembled WGS sequence"/>
</dbReference>
<evidence type="ECO:0000313" key="2">
    <source>
        <dbReference type="Proteomes" id="UP000011645"/>
    </source>
</evidence>
<name>L9VPU3_HALJB</name>
<sequence>MLNDAKYAFRNSWFCPDAIGFGFINQDWAPVGTPSVSVTNGHNAKFTARDVAQDALAGTIDLKNRAPAFSLEGFLPDATASLTGKFQLRDGGVASSLWGSYTHTFSPLPNGAIESISGGYGGLGITLGSSPATAWCKAKPVDPRNSL</sequence>
<organism evidence="1 2">
    <name type="scientific">Halalkalicoccus jeotgali (strain DSM 18796 / CECT 7217 / JCM 14584 / KCTC 4019 / B3)</name>
    <dbReference type="NCBI Taxonomy" id="795797"/>
    <lineage>
        <taxon>Archaea</taxon>
        <taxon>Methanobacteriati</taxon>
        <taxon>Methanobacteriota</taxon>
        <taxon>Stenosarchaea group</taxon>
        <taxon>Halobacteria</taxon>
        <taxon>Halobacteriales</taxon>
        <taxon>Halococcaceae</taxon>
        <taxon>Halalkalicoccus</taxon>
    </lineage>
</organism>